<dbReference type="EMBL" id="FQXA01000002">
    <property type="protein sequence ID" value="SHG79530.1"/>
    <property type="molecule type" value="Genomic_DNA"/>
</dbReference>
<accession>A0A1M5MQ48</accession>
<sequence>MIEILSREAFGGTLREPGSKGISPIFRAKIRTATGSARCYVKPLTDQIQCPTTGRFVANQELINEALGYVLAKSCGLTVPSAAGIVMLDREQIPSSLWAELDRAAGRHEQENYFCWFSQDMDFPSLKQRHLNGQQLTSLHDRRLKRLSLELAKNPDSPKVIAFDGWLLNSDRNAGNLLASGPSGLTLIDHGRILNFPNWAPGGTGTFPEPCMNKLQWLIDLHNPHWSEKLPNSSARVMAYNGFAVSFRQDGENAARQVLSEFFDQIDIDAIIQLLQDLFDPASYAKAAGHVI</sequence>
<gene>
    <name evidence="1" type="ORF">SAMN02744645_1426</name>
</gene>
<dbReference type="GeneID" id="98638191"/>
<dbReference type="RefSeq" id="WP_073299820.1">
    <property type="nucleotide sequence ID" value="NZ_FQXA01000002.1"/>
</dbReference>
<dbReference type="Proteomes" id="UP000184000">
    <property type="component" value="Unassembled WGS sequence"/>
</dbReference>
<evidence type="ECO:0000313" key="1">
    <source>
        <dbReference type="EMBL" id="SHG79530.1"/>
    </source>
</evidence>
<reference evidence="1 2" key="1">
    <citation type="submission" date="2016-11" db="EMBL/GenBank/DDBJ databases">
        <authorList>
            <person name="Jaros S."/>
            <person name="Januszkiewicz K."/>
            <person name="Wedrychowicz H."/>
        </authorList>
    </citation>
    <scope>NUCLEOTIDE SEQUENCE [LARGE SCALE GENOMIC DNA]</scope>
    <source>
        <strain evidence="1 2">DSM 18231</strain>
    </source>
</reference>
<dbReference type="AlphaFoldDB" id="A0A1M5MQ48"/>
<proteinExistence type="predicted"/>
<protein>
    <submittedName>
        <fullName evidence="1">Uncharacterized protein</fullName>
    </submittedName>
</protein>
<name>A0A1M5MQ48_9GAMM</name>
<organism evidence="1 2">
    <name type="scientific">Stutzerimonas xanthomarina DSM 18231</name>
    <dbReference type="NCBI Taxonomy" id="1403346"/>
    <lineage>
        <taxon>Bacteria</taxon>
        <taxon>Pseudomonadati</taxon>
        <taxon>Pseudomonadota</taxon>
        <taxon>Gammaproteobacteria</taxon>
        <taxon>Pseudomonadales</taxon>
        <taxon>Pseudomonadaceae</taxon>
        <taxon>Stutzerimonas</taxon>
    </lineage>
</organism>
<evidence type="ECO:0000313" key="2">
    <source>
        <dbReference type="Proteomes" id="UP000184000"/>
    </source>
</evidence>